<keyword evidence="2" id="KW-1185">Reference proteome</keyword>
<reference evidence="1 2" key="1">
    <citation type="journal article" date="2021" name="BMC Genomics">
        <title>Datura genome reveals duplications of psychoactive alkaloid biosynthetic genes and high mutation rate following tissue culture.</title>
        <authorList>
            <person name="Rajewski A."/>
            <person name="Carter-House D."/>
            <person name="Stajich J."/>
            <person name="Litt A."/>
        </authorList>
    </citation>
    <scope>NUCLEOTIDE SEQUENCE [LARGE SCALE GENOMIC DNA]</scope>
    <source>
        <strain evidence="1">AR-01</strain>
    </source>
</reference>
<dbReference type="EMBL" id="JACEIK010004187">
    <property type="protein sequence ID" value="MCD9644541.1"/>
    <property type="molecule type" value="Genomic_DNA"/>
</dbReference>
<evidence type="ECO:0000313" key="1">
    <source>
        <dbReference type="EMBL" id="MCD9644541.1"/>
    </source>
</evidence>
<organism evidence="1 2">
    <name type="scientific">Datura stramonium</name>
    <name type="common">Jimsonweed</name>
    <name type="synonym">Common thornapple</name>
    <dbReference type="NCBI Taxonomy" id="4076"/>
    <lineage>
        <taxon>Eukaryota</taxon>
        <taxon>Viridiplantae</taxon>
        <taxon>Streptophyta</taxon>
        <taxon>Embryophyta</taxon>
        <taxon>Tracheophyta</taxon>
        <taxon>Spermatophyta</taxon>
        <taxon>Magnoliopsida</taxon>
        <taxon>eudicotyledons</taxon>
        <taxon>Gunneridae</taxon>
        <taxon>Pentapetalae</taxon>
        <taxon>asterids</taxon>
        <taxon>lamiids</taxon>
        <taxon>Solanales</taxon>
        <taxon>Solanaceae</taxon>
        <taxon>Solanoideae</taxon>
        <taxon>Datureae</taxon>
        <taxon>Datura</taxon>
    </lineage>
</organism>
<protein>
    <submittedName>
        <fullName evidence="1">Uncharacterized protein</fullName>
    </submittedName>
</protein>
<proteinExistence type="predicted"/>
<feature type="non-terminal residue" evidence="1">
    <location>
        <position position="60"/>
    </location>
</feature>
<dbReference type="Proteomes" id="UP000823775">
    <property type="component" value="Unassembled WGS sequence"/>
</dbReference>
<evidence type="ECO:0000313" key="2">
    <source>
        <dbReference type="Proteomes" id="UP000823775"/>
    </source>
</evidence>
<comment type="caution">
    <text evidence="1">The sequence shown here is derived from an EMBL/GenBank/DDBJ whole genome shotgun (WGS) entry which is preliminary data.</text>
</comment>
<accession>A0ABS8VCP8</accession>
<gene>
    <name evidence="1" type="ORF">HAX54_032801</name>
</gene>
<name>A0ABS8VCP8_DATST</name>
<sequence length="60" mass="6778">MRYGEKVRMLSLPVTVGPPQEPVISRHASIRVMYLSSLVMTKKEITVFRCGKIPLDHHSG</sequence>